<keyword evidence="3" id="KW-1185">Reference proteome</keyword>
<dbReference type="RefSeq" id="WP_198112285.1">
    <property type="nucleotide sequence ID" value="NZ_JAEDAK010000012.1"/>
</dbReference>
<dbReference type="Pfam" id="PF16811">
    <property type="entry name" value="TAtT"/>
    <property type="match status" value="1"/>
</dbReference>
<dbReference type="AlphaFoldDB" id="A0A931NHR4"/>
<accession>A0A931NHR4</accession>
<name>A0A931NHR4_9BURK</name>
<dbReference type="InterPro" id="IPR038537">
    <property type="entry name" value="TatT_sf"/>
</dbReference>
<feature type="chain" id="PRO_5037864115" description="Lipoprotein" evidence="1">
    <location>
        <begin position="23"/>
        <end position="279"/>
    </location>
</feature>
<evidence type="ECO:0000313" key="3">
    <source>
        <dbReference type="Proteomes" id="UP000613266"/>
    </source>
</evidence>
<dbReference type="PROSITE" id="PS51257">
    <property type="entry name" value="PROKAR_LIPOPROTEIN"/>
    <property type="match status" value="1"/>
</dbReference>
<protein>
    <recommendedName>
        <fullName evidence="4">Lipoprotein</fullName>
    </recommendedName>
</protein>
<feature type="signal peptide" evidence="1">
    <location>
        <begin position="1"/>
        <end position="22"/>
    </location>
</feature>
<keyword evidence="1" id="KW-0732">Signal</keyword>
<dbReference type="Gene3D" id="1.25.40.920">
    <property type="entry name" value="TRAP transporter T-component"/>
    <property type="match status" value="1"/>
</dbReference>
<reference evidence="2" key="1">
    <citation type="submission" date="2020-12" db="EMBL/GenBank/DDBJ databases">
        <title>The genome sequence of Inhella sp. 1Y17.</title>
        <authorList>
            <person name="Liu Y."/>
        </authorList>
    </citation>
    <scope>NUCLEOTIDE SEQUENCE</scope>
    <source>
        <strain evidence="2">1Y17</strain>
    </source>
</reference>
<dbReference type="Proteomes" id="UP000613266">
    <property type="component" value="Unassembled WGS sequence"/>
</dbReference>
<proteinExistence type="predicted"/>
<comment type="caution">
    <text evidence="2">The sequence shown here is derived from an EMBL/GenBank/DDBJ whole genome shotgun (WGS) entry which is preliminary data.</text>
</comment>
<gene>
    <name evidence="2" type="ORF">I7X39_16640</name>
</gene>
<evidence type="ECO:0000256" key="1">
    <source>
        <dbReference type="SAM" id="SignalP"/>
    </source>
</evidence>
<evidence type="ECO:0000313" key="2">
    <source>
        <dbReference type="EMBL" id="MBH9578521.1"/>
    </source>
</evidence>
<sequence length="279" mass="29692">MRALLALALSALLAGCSTQALLADALAAQGQDEEQDLQLAREASAFYLKLSESVLREQPGHSALAGAVAGGFTQYAYAFVAFEAERLESQNLKAALAQRQRAEALYARAQAHALRALEARQPGFAQALATGVPTLQADQLGLAYWGAAAWAARISLAKDRPEIVADLPLALNLARAAWQRDPSWGAGDLASLMGTLEAARPGGSAAQAAQYFERARQLGGGRKAGVFVAQAEALATQDREAFESLLRQALAVAAQHPNLANAVMRERAQWLLDTLDERF</sequence>
<dbReference type="InterPro" id="IPR031823">
    <property type="entry name" value="TatT"/>
</dbReference>
<evidence type="ECO:0008006" key="4">
    <source>
        <dbReference type="Google" id="ProtNLM"/>
    </source>
</evidence>
<dbReference type="EMBL" id="JAEDAK010000012">
    <property type="protein sequence ID" value="MBH9578521.1"/>
    <property type="molecule type" value="Genomic_DNA"/>
</dbReference>
<organism evidence="2 3">
    <name type="scientific">Inhella proteolytica</name>
    <dbReference type="NCBI Taxonomy" id="2795029"/>
    <lineage>
        <taxon>Bacteria</taxon>
        <taxon>Pseudomonadati</taxon>
        <taxon>Pseudomonadota</taxon>
        <taxon>Betaproteobacteria</taxon>
        <taxon>Burkholderiales</taxon>
        <taxon>Sphaerotilaceae</taxon>
        <taxon>Inhella</taxon>
    </lineage>
</organism>